<name>A0A9K3N1M5_HELAN</name>
<dbReference type="EMBL" id="MNCJ02000326">
    <property type="protein sequence ID" value="KAF5783188.1"/>
    <property type="molecule type" value="Genomic_DNA"/>
</dbReference>
<accession>A0A9K3N1M5</accession>
<feature type="compositionally biased region" description="Polar residues" evidence="2">
    <location>
        <begin position="478"/>
        <end position="487"/>
    </location>
</feature>
<reference evidence="4" key="1">
    <citation type="journal article" date="2017" name="Nature">
        <title>The sunflower genome provides insights into oil metabolism, flowering and Asterid evolution.</title>
        <authorList>
            <person name="Badouin H."/>
            <person name="Gouzy J."/>
            <person name="Grassa C.J."/>
            <person name="Murat F."/>
            <person name="Staton S.E."/>
            <person name="Cottret L."/>
            <person name="Lelandais-Briere C."/>
            <person name="Owens G.L."/>
            <person name="Carrere S."/>
            <person name="Mayjonade B."/>
            <person name="Legrand L."/>
            <person name="Gill N."/>
            <person name="Kane N.C."/>
            <person name="Bowers J.E."/>
            <person name="Hubner S."/>
            <person name="Bellec A."/>
            <person name="Berard A."/>
            <person name="Berges H."/>
            <person name="Blanchet N."/>
            <person name="Boniface M.C."/>
            <person name="Brunel D."/>
            <person name="Catrice O."/>
            <person name="Chaidir N."/>
            <person name="Claudel C."/>
            <person name="Donnadieu C."/>
            <person name="Faraut T."/>
            <person name="Fievet G."/>
            <person name="Helmstetter N."/>
            <person name="King M."/>
            <person name="Knapp S.J."/>
            <person name="Lai Z."/>
            <person name="Le Paslier M.C."/>
            <person name="Lippi Y."/>
            <person name="Lorenzon L."/>
            <person name="Mandel J.R."/>
            <person name="Marage G."/>
            <person name="Marchand G."/>
            <person name="Marquand E."/>
            <person name="Bret-Mestries E."/>
            <person name="Morien E."/>
            <person name="Nambeesan S."/>
            <person name="Nguyen T."/>
            <person name="Pegot-Espagnet P."/>
            <person name="Pouilly N."/>
            <person name="Raftis F."/>
            <person name="Sallet E."/>
            <person name="Schiex T."/>
            <person name="Thomas J."/>
            <person name="Vandecasteele C."/>
            <person name="Vares D."/>
            <person name="Vear F."/>
            <person name="Vautrin S."/>
            <person name="Crespi M."/>
            <person name="Mangin B."/>
            <person name="Burke J.M."/>
            <person name="Salse J."/>
            <person name="Munos S."/>
            <person name="Vincourt P."/>
            <person name="Rieseberg L.H."/>
            <person name="Langlade N.B."/>
        </authorList>
    </citation>
    <scope>NUCLEOTIDE SEQUENCE</scope>
    <source>
        <tissue evidence="4">Leaves</tissue>
    </source>
</reference>
<dbReference type="Gramene" id="mRNA:HanXRQr2_Chr11g0505061">
    <property type="protein sequence ID" value="CDS:HanXRQr2_Chr11g0505061.1"/>
    <property type="gene ID" value="HanXRQr2_Chr11g0505061"/>
</dbReference>
<feature type="compositionally biased region" description="Basic and acidic residues" evidence="2">
    <location>
        <begin position="168"/>
        <end position="177"/>
    </location>
</feature>
<organism evidence="4 5">
    <name type="scientific">Helianthus annuus</name>
    <name type="common">Common sunflower</name>
    <dbReference type="NCBI Taxonomy" id="4232"/>
    <lineage>
        <taxon>Eukaryota</taxon>
        <taxon>Viridiplantae</taxon>
        <taxon>Streptophyta</taxon>
        <taxon>Embryophyta</taxon>
        <taxon>Tracheophyta</taxon>
        <taxon>Spermatophyta</taxon>
        <taxon>Magnoliopsida</taxon>
        <taxon>eudicotyledons</taxon>
        <taxon>Gunneridae</taxon>
        <taxon>Pentapetalae</taxon>
        <taxon>asterids</taxon>
        <taxon>campanulids</taxon>
        <taxon>Asterales</taxon>
        <taxon>Asteraceae</taxon>
        <taxon>Asteroideae</taxon>
        <taxon>Heliantheae alliance</taxon>
        <taxon>Heliantheae</taxon>
        <taxon>Helianthus</taxon>
    </lineage>
</organism>
<reference evidence="4" key="2">
    <citation type="submission" date="2020-06" db="EMBL/GenBank/DDBJ databases">
        <title>Helianthus annuus Genome sequencing and assembly Release 2.</title>
        <authorList>
            <person name="Gouzy J."/>
            <person name="Langlade N."/>
            <person name="Munos S."/>
        </authorList>
    </citation>
    <scope>NUCLEOTIDE SEQUENCE</scope>
    <source>
        <tissue evidence="4">Leaves</tissue>
    </source>
</reference>
<keyword evidence="5" id="KW-1185">Reference proteome</keyword>
<feature type="region of interest" description="Disordered" evidence="2">
    <location>
        <begin position="441"/>
        <end position="499"/>
    </location>
</feature>
<feature type="compositionally biased region" description="Polar residues" evidence="2">
    <location>
        <begin position="325"/>
        <end position="334"/>
    </location>
</feature>
<feature type="domain" description="Glabrous enhancer-binding protein-like DBD" evidence="3">
    <location>
        <begin position="348"/>
        <end position="442"/>
    </location>
</feature>
<evidence type="ECO:0000259" key="3">
    <source>
        <dbReference type="Pfam" id="PF04504"/>
    </source>
</evidence>
<dbReference type="InterPro" id="IPR053932">
    <property type="entry name" value="GeBP-like_DBD"/>
</dbReference>
<feature type="compositionally biased region" description="Acidic residues" evidence="2">
    <location>
        <begin position="178"/>
        <end position="192"/>
    </location>
</feature>
<proteinExistence type="inferred from homology"/>
<feature type="compositionally biased region" description="Acidic residues" evidence="2">
    <location>
        <begin position="14"/>
        <end position="37"/>
    </location>
</feature>
<dbReference type="GO" id="GO:0005634">
    <property type="term" value="C:nucleus"/>
    <property type="evidence" value="ECO:0000318"/>
    <property type="project" value="GO_Central"/>
</dbReference>
<dbReference type="Pfam" id="PF04504">
    <property type="entry name" value="GeBP-like_DBD"/>
    <property type="match status" value="1"/>
</dbReference>
<dbReference type="PANTHER" id="PTHR31662">
    <property type="entry name" value="BNAANNG10740D PROTEIN-RELATED"/>
    <property type="match status" value="1"/>
</dbReference>
<dbReference type="OrthoDB" id="661680at2759"/>
<feature type="compositionally biased region" description="Polar residues" evidence="2">
    <location>
        <begin position="276"/>
        <end position="285"/>
    </location>
</feature>
<comment type="caution">
    <text evidence="4">The sequence shown here is derived from an EMBL/GenBank/DDBJ whole genome shotgun (WGS) entry which is preliminary data.</text>
</comment>
<dbReference type="GO" id="GO:0006355">
    <property type="term" value="P:regulation of DNA-templated transcription"/>
    <property type="evidence" value="ECO:0007669"/>
    <property type="project" value="InterPro"/>
</dbReference>
<feature type="compositionally biased region" description="Basic residues" evidence="2">
    <location>
        <begin position="219"/>
        <end position="228"/>
    </location>
</feature>
<evidence type="ECO:0000256" key="2">
    <source>
        <dbReference type="SAM" id="MobiDB-lite"/>
    </source>
</evidence>
<dbReference type="InterPro" id="IPR007592">
    <property type="entry name" value="GEBP"/>
</dbReference>
<feature type="compositionally biased region" description="Acidic residues" evidence="2">
    <location>
        <begin position="74"/>
        <end position="86"/>
    </location>
</feature>
<dbReference type="AlphaFoldDB" id="A0A9K3N1M5"/>
<evidence type="ECO:0000313" key="5">
    <source>
        <dbReference type="Proteomes" id="UP000215914"/>
    </source>
</evidence>
<protein>
    <submittedName>
        <fullName evidence="4">Transcription factor GeBP family</fullName>
    </submittedName>
</protein>
<evidence type="ECO:0000256" key="1">
    <source>
        <dbReference type="ARBA" id="ARBA00010820"/>
    </source>
</evidence>
<feature type="compositionally biased region" description="Polar residues" evidence="2">
    <location>
        <begin position="56"/>
        <end position="65"/>
    </location>
</feature>
<feature type="region of interest" description="Disordered" evidence="2">
    <location>
        <begin position="1"/>
        <end position="340"/>
    </location>
</feature>
<dbReference type="Proteomes" id="UP000215914">
    <property type="component" value="Unassembled WGS sequence"/>
</dbReference>
<sequence length="584" mass="62772">MAQNDLKPNHSSSSEEEEISGSEDEQASGSDSEDSGSDTDSGKKVKPTQPEPKKALTTTPQSVTKPQPDLSSSESEESGSDSDTDSDLPPKKSIAGDSAVKRTGTVPMERDESKTVKKTGSKTVVTPPPAKSKRPLPSPAAIEKDAKKLKQIPANGEMKMKMQVNKSKAPDLDRSESEESGSESGSETDTDSDSPPKKSVVSDPNVKPISSKPMDSKSVKKTGSKTVRRPAGSGSGSDSDSDSDLPPKKSVVAEPNVKPVSSKPIDSKLVKKSGSKPVSTPAESGSESDTDSDLPPKMSIVANPNVKPVPLKPIESKSVKKAGSKTVTTPSPAKSKSAVAPLKNEKLFQRLWSEDDEIVVLEGMIGYKKENGEDPIADMGAFHEYIKKSLHVDVSRSQLVDKIRRLKKKYVNNVSRVKDGKDRSFSKSHEQKGYELSKIIWGGGNGNSNNNNSNVGLESKKKKNPIQKNGKLKGNAASAGTSASLLESNGVDDKDKDKDKVMMDVEKNVDVSRFVSYVGMNVSPVVSEEIVKAGLELVEGSKRAELEAKWMKLKEEELELYVKRMELLKEQALIVLEAVRSSGN</sequence>
<dbReference type="PANTHER" id="PTHR31662:SF90">
    <property type="entry name" value="DNA-BINDING STOREKEEPER PROTEIN-RELATED TRANSCRIPTIONAL REGULATOR-RELATED"/>
    <property type="match status" value="1"/>
</dbReference>
<comment type="similarity">
    <text evidence="1">Belongs to the GeBP family.</text>
</comment>
<evidence type="ECO:0000313" key="4">
    <source>
        <dbReference type="EMBL" id="KAF5783188.1"/>
    </source>
</evidence>
<gene>
    <name evidence="4" type="ORF">HanXRQr2_Chr11g0505061</name>
</gene>